<evidence type="ECO:0000256" key="3">
    <source>
        <dbReference type="ARBA" id="ARBA00023210"/>
    </source>
</evidence>
<gene>
    <name evidence="7" type="primary">minC</name>
    <name evidence="10" type="ORF">ADN00_02245</name>
</gene>
<evidence type="ECO:0000256" key="7">
    <source>
        <dbReference type="HAMAP-Rule" id="MF_00267"/>
    </source>
</evidence>
<keyword evidence="11" id="KW-1185">Reference proteome</keyword>
<dbReference type="PATRIC" id="fig|1134406.4.peg.2771"/>
<dbReference type="Pfam" id="PF05209">
    <property type="entry name" value="MinC_N"/>
    <property type="match status" value="1"/>
</dbReference>
<comment type="caution">
    <text evidence="10">The sequence shown here is derived from an EMBL/GenBank/DDBJ whole genome shotgun (WGS) entry which is preliminary data.</text>
</comment>
<evidence type="ECO:0000259" key="8">
    <source>
        <dbReference type="Pfam" id="PF03775"/>
    </source>
</evidence>
<evidence type="ECO:0000259" key="9">
    <source>
        <dbReference type="Pfam" id="PF05209"/>
    </source>
</evidence>
<dbReference type="Gene3D" id="2.160.20.70">
    <property type="match status" value="1"/>
</dbReference>
<evidence type="ECO:0000256" key="1">
    <source>
        <dbReference type="ARBA" id="ARBA00006291"/>
    </source>
</evidence>
<keyword evidence="2 7" id="KW-0132">Cell division</keyword>
<dbReference type="NCBIfam" id="TIGR01222">
    <property type="entry name" value="minC"/>
    <property type="match status" value="1"/>
</dbReference>
<comment type="similarity">
    <text evidence="1 7">Belongs to the MinC family.</text>
</comment>
<accession>A0A0P6Y498</accession>
<evidence type="ECO:0000256" key="5">
    <source>
        <dbReference type="ARBA" id="ARBA00025606"/>
    </source>
</evidence>
<keyword evidence="4 7" id="KW-0131">Cell cycle</keyword>
<organism evidence="10 11">
    <name type="scientific">Ornatilinea apprima</name>
    <dbReference type="NCBI Taxonomy" id="1134406"/>
    <lineage>
        <taxon>Bacteria</taxon>
        <taxon>Bacillati</taxon>
        <taxon>Chloroflexota</taxon>
        <taxon>Anaerolineae</taxon>
        <taxon>Anaerolineales</taxon>
        <taxon>Anaerolineaceae</taxon>
        <taxon>Ornatilinea</taxon>
    </lineage>
</organism>
<dbReference type="GO" id="GO:0000917">
    <property type="term" value="P:division septum assembly"/>
    <property type="evidence" value="ECO:0007669"/>
    <property type="project" value="UniProtKB-KW"/>
</dbReference>
<dbReference type="AlphaFoldDB" id="A0A0P6Y498"/>
<feature type="domain" description="Septum formation inhibitor MinC C-terminal" evidence="8">
    <location>
        <begin position="124"/>
        <end position="220"/>
    </location>
</feature>
<protein>
    <recommendedName>
        <fullName evidence="7">Probable septum site-determining protein MinC</fullName>
    </recommendedName>
</protein>
<feature type="domain" description="Septum formation inhibitor MinC N-terminal" evidence="9">
    <location>
        <begin position="9"/>
        <end position="77"/>
    </location>
</feature>
<dbReference type="Proteomes" id="UP000050417">
    <property type="component" value="Unassembled WGS sequence"/>
</dbReference>
<evidence type="ECO:0000313" key="11">
    <source>
        <dbReference type="Proteomes" id="UP000050417"/>
    </source>
</evidence>
<dbReference type="InterPro" id="IPR005526">
    <property type="entry name" value="Septum_form_inhib_MinC_C"/>
</dbReference>
<evidence type="ECO:0000256" key="6">
    <source>
        <dbReference type="ARBA" id="ARBA00046874"/>
    </source>
</evidence>
<proteinExistence type="inferred from homology"/>
<evidence type="ECO:0000256" key="2">
    <source>
        <dbReference type="ARBA" id="ARBA00022618"/>
    </source>
</evidence>
<dbReference type="GO" id="GO:0051302">
    <property type="term" value="P:regulation of cell division"/>
    <property type="evidence" value="ECO:0007669"/>
    <property type="project" value="InterPro"/>
</dbReference>
<dbReference type="Pfam" id="PF03775">
    <property type="entry name" value="MinC_C"/>
    <property type="match status" value="1"/>
</dbReference>
<dbReference type="HAMAP" id="MF_00267">
    <property type="entry name" value="MinC"/>
    <property type="match status" value="1"/>
</dbReference>
<evidence type="ECO:0000256" key="4">
    <source>
        <dbReference type="ARBA" id="ARBA00023306"/>
    </source>
</evidence>
<dbReference type="InterPro" id="IPR016098">
    <property type="entry name" value="CAP/MinC_C"/>
</dbReference>
<comment type="function">
    <text evidence="5 7">Cell division inhibitor that blocks the formation of polar Z ring septums. Rapidly oscillates between the poles of the cell to destabilize FtsZ filaments that have formed before they mature into polar Z rings. Prevents FtsZ polymerization.</text>
</comment>
<comment type="subunit">
    <text evidence="6 7">Interacts with MinD and FtsZ.</text>
</comment>
<dbReference type="InterPro" id="IPR007874">
    <property type="entry name" value="MinC_N"/>
</dbReference>
<name>A0A0P6Y498_9CHLR</name>
<reference evidence="10 11" key="1">
    <citation type="submission" date="2015-07" db="EMBL/GenBank/DDBJ databases">
        <title>Genome sequence of Ornatilinea apprima DSM 23815.</title>
        <authorList>
            <person name="Hemp J."/>
            <person name="Ward L.M."/>
            <person name="Pace L.A."/>
            <person name="Fischer W.W."/>
        </authorList>
    </citation>
    <scope>NUCLEOTIDE SEQUENCE [LARGE SCALE GENOMIC DNA]</scope>
    <source>
        <strain evidence="10 11">P3M-1</strain>
    </source>
</reference>
<evidence type="ECO:0000313" key="10">
    <source>
        <dbReference type="EMBL" id="KPL79809.1"/>
    </source>
</evidence>
<dbReference type="EMBL" id="LGCL01000009">
    <property type="protein sequence ID" value="KPL79809.1"/>
    <property type="molecule type" value="Genomic_DNA"/>
</dbReference>
<keyword evidence="3 7" id="KW-0717">Septation</keyword>
<dbReference type="SUPFAM" id="SSF63848">
    <property type="entry name" value="Cell-division inhibitor MinC, C-terminal domain"/>
    <property type="match status" value="1"/>
</dbReference>
<dbReference type="RefSeq" id="WP_075061335.1">
    <property type="nucleotide sequence ID" value="NZ_LGCL01000009.1"/>
</dbReference>
<dbReference type="OrthoDB" id="9790810at2"/>
<dbReference type="PANTHER" id="PTHR34108">
    <property type="entry name" value="SEPTUM SITE-DETERMINING PROTEIN MINC"/>
    <property type="match status" value="1"/>
</dbReference>
<dbReference type="STRING" id="1134406.ADN00_02245"/>
<sequence length="231" mass="24832">MTEENLVKVQIKGIREGLHVSVGDGPWENVEASLLNHIQQKESFFKGARIALEVGSHILHAAELGALRDKLSDHGVSLWAVISDSPTTERSAQNMGLATRLSSPKPDRVVKALDTSLAGDSAVMVRRTLRSGFRIETEGHVVVIGDVNPGAQIIAGGNIVVWGRLRGMVHAGCAGDAQAMICALEMSPTHLRIADVIAANVKKKKNPQPEVAYISDGQVVAENWNVKERGK</sequence>
<dbReference type="InterPro" id="IPR013033">
    <property type="entry name" value="MinC"/>
</dbReference>
<dbReference type="InterPro" id="IPR036145">
    <property type="entry name" value="MinC_C_sf"/>
</dbReference>
<dbReference type="GO" id="GO:0000902">
    <property type="term" value="P:cell morphogenesis"/>
    <property type="evidence" value="ECO:0007669"/>
    <property type="project" value="InterPro"/>
</dbReference>
<dbReference type="GO" id="GO:1901891">
    <property type="term" value="P:regulation of cell septum assembly"/>
    <property type="evidence" value="ECO:0007669"/>
    <property type="project" value="InterPro"/>
</dbReference>
<dbReference type="PANTHER" id="PTHR34108:SF1">
    <property type="entry name" value="SEPTUM SITE-DETERMINING PROTEIN MINC"/>
    <property type="match status" value="1"/>
</dbReference>